<organism evidence="1 2">
    <name type="scientific">Coptis chinensis</name>
    <dbReference type="NCBI Taxonomy" id="261450"/>
    <lineage>
        <taxon>Eukaryota</taxon>
        <taxon>Viridiplantae</taxon>
        <taxon>Streptophyta</taxon>
        <taxon>Embryophyta</taxon>
        <taxon>Tracheophyta</taxon>
        <taxon>Spermatophyta</taxon>
        <taxon>Magnoliopsida</taxon>
        <taxon>Ranunculales</taxon>
        <taxon>Ranunculaceae</taxon>
        <taxon>Coptidoideae</taxon>
        <taxon>Coptis</taxon>
    </lineage>
</organism>
<keyword evidence="2" id="KW-1185">Reference proteome</keyword>
<reference evidence="1 2" key="1">
    <citation type="submission" date="2020-10" db="EMBL/GenBank/DDBJ databases">
        <title>The Coptis chinensis genome and diversification of protoberbering-type alkaloids.</title>
        <authorList>
            <person name="Wang B."/>
            <person name="Shu S."/>
            <person name="Song C."/>
            <person name="Liu Y."/>
        </authorList>
    </citation>
    <scope>NUCLEOTIDE SEQUENCE [LARGE SCALE GENOMIC DNA]</scope>
    <source>
        <strain evidence="1">HL-2020</strain>
        <tissue evidence="1">Leaf</tissue>
    </source>
</reference>
<dbReference type="AlphaFoldDB" id="A0A835M075"/>
<dbReference type="OrthoDB" id="422663at2759"/>
<dbReference type="Gene3D" id="3.40.50.300">
    <property type="entry name" value="P-loop containing nucleotide triphosphate hydrolases"/>
    <property type="match status" value="1"/>
</dbReference>
<protein>
    <submittedName>
        <fullName evidence="1">Uncharacterized protein</fullName>
    </submittedName>
</protein>
<dbReference type="Proteomes" id="UP000631114">
    <property type="component" value="Unassembled WGS sequence"/>
</dbReference>
<evidence type="ECO:0000313" key="1">
    <source>
        <dbReference type="EMBL" id="KAF9614813.1"/>
    </source>
</evidence>
<dbReference type="EMBL" id="JADFTS010000003">
    <property type="protein sequence ID" value="KAF9614813.1"/>
    <property type="molecule type" value="Genomic_DNA"/>
</dbReference>
<dbReference type="InterPro" id="IPR027417">
    <property type="entry name" value="P-loop_NTPase"/>
</dbReference>
<evidence type="ECO:0000313" key="2">
    <source>
        <dbReference type="Proteomes" id="UP000631114"/>
    </source>
</evidence>
<gene>
    <name evidence="1" type="ORF">IFM89_020736</name>
</gene>
<sequence>MIGIDETKVSTELSKRSGKLLKSIGSDVDDGSEFIGKLPNFSEADYNLPTQLIQRYVKVSCGSRLVILLSILRNLNEREAASQKVVVFFSTCVDFYPKLELHQKKAFRLHGNMEHEGRRTAFQGLKQRNQLYCCAQMLLRGA</sequence>
<comment type="caution">
    <text evidence="1">The sequence shown here is derived from an EMBL/GenBank/DDBJ whole genome shotgun (WGS) entry which is preliminary data.</text>
</comment>
<accession>A0A835M075</accession>
<proteinExistence type="predicted"/>
<name>A0A835M075_9MAGN</name>